<evidence type="ECO:0000256" key="1">
    <source>
        <dbReference type="SAM" id="MobiDB-lite"/>
    </source>
</evidence>
<protein>
    <submittedName>
        <fullName evidence="2">Uncharacterized protein</fullName>
    </submittedName>
</protein>
<evidence type="ECO:0000313" key="3">
    <source>
        <dbReference type="Proteomes" id="UP000318801"/>
    </source>
</evidence>
<reference evidence="2 3" key="1">
    <citation type="submission" date="2019-06" db="EMBL/GenBank/DDBJ databases">
        <authorList>
            <person name="Li M."/>
        </authorList>
    </citation>
    <scope>NUCLEOTIDE SEQUENCE [LARGE SCALE GENOMIC DNA]</scope>
    <source>
        <strain evidence="2 3">BGMRC2036</strain>
    </source>
</reference>
<dbReference type="AlphaFoldDB" id="A0A506UE24"/>
<name>A0A506UE24_9HYPH</name>
<accession>A0A506UE24</accession>
<sequence length="167" mass="17700">MQGLFRQMHWHGEKGSAEAGISIPTAQTRITGIGSGSAGGKSPRIAPVTQSDRVNGPASRQYGARRAGDMLRLDTINTWEDGRGGIAGAGRDCRAPGILLDARQRSGKNMRNLIAVTRNTLCGSEAYAITKDGATKMPVTCQIARTESHPLTSDGAKNGEIDCFDMV</sequence>
<dbReference type="RefSeq" id="WP_141148800.1">
    <property type="nucleotide sequence ID" value="NZ_VHLG01000004.1"/>
</dbReference>
<proteinExistence type="predicted"/>
<dbReference type="EMBL" id="VHLG01000004">
    <property type="protein sequence ID" value="TPW30929.1"/>
    <property type="molecule type" value="Genomic_DNA"/>
</dbReference>
<organism evidence="2 3">
    <name type="scientific">Martelella alba</name>
    <dbReference type="NCBI Taxonomy" id="2590451"/>
    <lineage>
        <taxon>Bacteria</taxon>
        <taxon>Pseudomonadati</taxon>
        <taxon>Pseudomonadota</taxon>
        <taxon>Alphaproteobacteria</taxon>
        <taxon>Hyphomicrobiales</taxon>
        <taxon>Aurantimonadaceae</taxon>
        <taxon>Martelella</taxon>
    </lineage>
</organism>
<gene>
    <name evidence="2" type="ORF">FJU08_09695</name>
</gene>
<comment type="caution">
    <text evidence="2">The sequence shown here is derived from an EMBL/GenBank/DDBJ whole genome shotgun (WGS) entry which is preliminary data.</text>
</comment>
<keyword evidence="3" id="KW-1185">Reference proteome</keyword>
<dbReference type="Proteomes" id="UP000318801">
    <property type="component" value="Unassembled WGS sequence"/>
</dbReference>
<evidence type="ECO:0000313" key="2">
    <source>
        <dbReference type="EMBL" id="TPW30929.1"/>
    </source>
</evidence>
<feature type="region of interest" description="Disordered" evidence="1">
    <location>
        <begin position="34"/>
        <end position="62"/>
    </location>
</feature>